<dbReference type="CDD" id="cd00167">
    <property type="entry name" value="SANT"/>
    <property type="match status" value="2"/>
</dbReference>
<dbReference type="RefSeq" id="XP_068357015.1">
    <property type="nucleotide sequence ID" value="XM_068506379.1"/>
</dbReference>
<dbReference type="GO" id="GO:0000978">
    <property type="term" value="F:RNA polymerase II cis-regulatory region sequence-specific DNA binding"/>
    <property type="evidence" value="ECO:0007669"/>
    <property type="project" value="TreeGrafter"/>
</dbReference>
<evidence type="ECO:0008006" key="8">
    <source>
        <dbReference type="Google" id="ProtNLM"/>
    </source>
</evidence>
<dbReference type="Proteomes" id="UP000179807">
    <property type="component" value="Unassembled WGS sequence"/>
</dbReference>
<dbReference type="OrthoDB" id="2143914at2759"/>
<dbReference type="Pfam" id="PF13921">
    <property type="entry name" value="Myb_DNA-bind_6"/>
    <property type="match status" value="1"/>
</dbReference>
<keyword evidence="7" id="KW-1185">Reference proteome</keyword>
<accession>A0A1J4JXJ9</accession>
<dbReference type="InterPro" id="IPR001005">
    <property type="entry name" value="SANT/Myb"/>
</dbReference>
<gene>
    <name evidence="6" type="ORF">TRFO_28777</name>
</gene>
<keyword evidence="1" id="KW-0677">Repeat</keyword>
<dbReference type="GO" id="GO:0000981">
    <property type="term" value="F:DNA-binding transcription factor activity, RNA polymerase II-specific"/>
    <property type="evidence" value="ECO:0007669"/>
    <property type="project" value="TreeGrafter"/>
</dbReference>
<protein>
    <recommendedName>
        <fullName evidence="8">Myb-like DNA-binding domain containing protein</fullName>
    </recommendedName>
</protein>
<feature type="domain" description="Myb-like" evidence="4">
    <location>
        <begin position="70"/>
        <end position="116"/>
    </location>
</feature>
<dbReference type="Gene3D" id="1.10.10.60">
    <property type="entry name" value="Homeodomain-like"/>
    <property type="match status" value="2"/>
</dbReference>
<dbReference type="FunFam" id="1.10.10.60:FF:000010">
    <property type="entry name" value="Transcriptional activator Myb isoform A"/>
    <property type="match status" value="1"/>
</dbReference>
<dbReference type="InterPro" id="IPR009057">
    <property type="entry name" value="Homeodomain-like_sf"/>
</dbReference>
<feature type="domain" description="HTH myb-type" evidence="5">
    <location>
        <begin position="18"/>
        <end position="73"/>
    </location>
</feature>
<evidence type="ECO:0000256" key="3">
    <source>
        <dbReference type="SAM" id="MobiDB-lite"/>
    </source>
</evidence>
<dbReference type="PROSITE" id="PS50090">
    <property type="entry name" value="MYB_LIKE"/>
    <property type="match status" value="2"/>
</dbReference>
<dbReference type="InterPro" id="IPR050560">
    <property type="entry name" value="MYB_TF"/>
</dbReference>
<evidence type="ECO:0000313" key="6">
    <source>
        <dbReference type="EMBL" id="OHT03879.1"/>
    </source>
</evidence>
<dbReference type="PROSITE" id="PS51294">
    <property type="entry name" value="HTH_MYB"/>
    <property type="match status" value="2"/>
</dbReference>
<evidence type="ECO:0000256" key="2">
    <source>
        <dbReference type="ARBA" id="ARBA00023125"/>
    </source>
</evidence>
<evidence type="ECO:0000259" key="4">
    <source>
        <dbReference type="PROSITE" id="PS50090"/>
    </source>
</evidence>
<name>A0A1J4JXJ9_9EUKA</name>
<dbReference type="AlphaFoldDB" id="A0A1J4JXJ9"/>
<evidence type="ECO:0000256" key="1">
    <source>
        <dbReference type="ARBA" id="ARBA00022737"/>
    </source>
</evidence>
<dbReference type="VEuPathDB" id="TrichDB:TRFO_28777"/>
<proteinExistence type="predicted"/>
<feature type="domain" description="Myb-like" evidence="4">
    <location>
        <begin position="23"/>
        <end position="69"/>
    </location>
</feature>
<keyword evidence="2" id="KW-0238">DNA-binding</keyword>
<sequence length="330" mass="38773">MISGRAITFHLPQILRILHPKPKAKFTSEDDQKLFDIVKKHGAKDWNTVALLMGSRNSRQCRERWKNYINPDLSKDPWTEEEDNLLIEKFNEIGPKWKSIAKYMKDRGTNAVKNRFILIQKHSHPKRDLCFLDDLEKQGDEDHTYSSTQTQSPSPDPNPSHKSAIQNYETHPDTFHRIKDEISTFQDKNQSNITYNVMFNNSYATYNQNFNDLLSNQNNFDDKDISIKYNEKDCNKCFDNSKHKDNYVTINVNYNLNSVRSDLNSINLDFELTPKSPQVNRECSTILQPEHVESKTKEPDFNFYPPFDENNTSFFAEFNSNSPFFDWPVY</sequence>
<organism evidence="6 7">
    <name type="scientific">Tritrichomonas foetus</name>
    <dbReference type="NCBI Taxonomy" id="1144522"/>
    <lineage>
        <taxon>Eukaryota</taxon>
        <taxon>Metamonada</taxon>
        <taxon>Parabasalia</taxon>
        <taxon>Tritrichomonadida</taxon>
        <taxon>Tritrichomonadidae</taxon>
        <taxon>Tritrichomonas</taxon>
    </lineage>
</organism>
<dbReference type="SUPFAM" id="SSF46689">
    <property type="entry name" value="Homeodomain-like"/>
    <property type="match status" value="1"/>
</dbReference>
<evidence type="ECO:0000313" key="7">
    <source>
        <dbReference type="Proteomes" id="UP000179807"/>
    </source>
</evidence>
<dbReference type="InterPro" id="IPR017930">
    <property type="entry name" value="Myb_dom"/>
</dbReference>
<dbReference type="PANTHER" id="PTHR45614:SF253">
    <property type="entry name" value="CHROMOSOME UNDETERMINED SCAFFOLD_38, WHOLE GENOME SHOTGUN SEQUENCE"/>
    <property type="match status" value="1"/>
</dbReference>
<dbReference type="GeneID" id="94841083"/>
<dbReference type="SMART" id="SM00717">
    <property type="entry name" value="SANT"/>
    <property type="match status" value="2"/>
</dbReference>
<feature type="region of interest" description="Disordered" evidence="3">
    <location>
        <begin position="140"/>
        <end position="166"/>
    </location>
</feature>
<dbReference type="PANTHER" id="PTHR45614">
    <property type="entry name" value="MYB PROTEIN-RELATED"/>
    <property type="match status" value="1"/>
</dbReference>
<reference evidence="6" key="1">
    <citation type="submission" date="2016-10" db="EMBL/GenBank/DDBJ databases">
        <authorList>
            <person name="Benchimol M."/>
            <person name="Almeida L.G."/>
            <person name="Vasconcelos A.T."/>
            <person name="Perreira-Neves A."/>
            <person name="Rosa I.A."/>
            <person name="Tasca T."/>
            <person name="Bogo M.R."/>
            <person name="de Souza W."/>
        </authorList>
    </citation>
    <scope>NUCLEOTIDE SEQUENCE [LARGE SCALE GENOMIC DNA]</scope>
    <source>
        <strain evidence="6">K</strain>
    </source>
</reference>
<dbReference type="GO" id="GO:0005634">
    <property type="term" value="C:nucleus"/>
    <property type="evidence" value="ECO:0007669"/>
    <property type="project" value="TreeGrafter"/>
</dbReference>
<evidence type="ECO:0000259" key="5">
    <source>
        <dbReference type="PROSITE" id="PS51294"/>
    </source>
</evidence>
<dbReference type="EMBL" id="MLAK01000814">
    <property type="protein sequence ID" value="OHT03879.1"/>
    <property type="molecule type" value="Genomic_DNA"/>
</dbReference>
<feature type="domain" description="HTH myb-type" evidence="5">
    <location>
        <begin position="75"/>
        <end position="124"/>
    </location>
</feature>
<comment type="caution">
    <text evidence="6">The sequence shown here is derived from an EMBL/GenBank/DDBJ whole genome shotgun (WGS) entry which is preliminary data.</text>
</comment>